<name>A0A9P7SX96_9HYPO</name>
<keyword evidence="6" id="KW-0136">Cellulose degradation</keyword>
<dbReference type="OrthoDB" id="5823761at2759"/>
<dbReference type="Proteomes" id="UP000748025">
    <property type="component" value="Unassembled WGS sequence"/>
</dbReference>
<evidence type="ECO:0000256" key="9">
    <source>
        <dbReference type="ARBA" id="ARBA00023295"/>
    </source>
</evidence>
<comment type="similarity">
    <text evidence="2 13">Belongs to the glycosyl hydrolase 5 (cellulase A) family.</text>
</comment>
<dbReference type="PANTHER" id="PTHR34142">
    <property type="entry name" value="ENDO-BETA-1,4-GLUCANASE A"/>
    <property type="match status" value="1"/>
</dbReference>
<evidence type="ECO:0000256" key="10">
    <source>
        <dbReference type="ARBA" id="ARBA00023326"/>
    </source>
</evidence>
<dbReference type="Gene3D" id="3.20.20.80">
    <property type="entry name" value="Glycosidases"/>
    <property type="match status" value="1"/>
</dbReference>
<keyword evidence="17" id="KW-1185">Reference proteome</keyword>
<keyword evidence="7" id="KW-0119">Carbohydrate metabolism</keyword>
<dbReference type="GO" id="GO:0030245">
    <property type="term" value="P:cellulose catabolic process"/>
    <property type="evidence" value="ECO:0007669"/>
    <property type="project" value="UniProtKB-KW"/>
</dbReference>
<dbReference type="PANTHER" id="PTHR34142:SF5">
    <property type="entry name" value="CBM1 DOMAIN-CONTAINING PROTEIN"/>
    <property type="match status" value="1"/>
</dbReference>
<dbReference type="InterPro" id="IPR001547">
    <property type="entry name" value="Glyco_hydro_5"/>
</dbReference>
<evidence type="ECO:0000256" key="5">
    <source>
        <dbReference type="ARBA" id="ARBA00022801"/>
    </source>
</evidence>
<keyword evidence="5 13" id="KW-0378">Hydrolase</keyword>
<evidence type="ECO:0000256" key="4">
    <source>
        <dbReference type="ARBA" id="ARBA00022729"/>
    </source>
</evidence>
<organism evidence="16 17">
    <name type="scientific">Claviceps pusilla</name>
    <dbReference type="NCBI Taxonomy" id="123648"/>
    <lineage>
        <taxon>Eukaryota</taxon>
        <taxon>Fungi</taxon>
        <taxon>Dikarya</taxon>
        <taxon>Ascomycota</taxon>
        <taxon>Pezizomycotina</taxon>
        <taxon>Sordariomycetes</taxon>
        <taxon>Hypocreomycetidae</taxon>
        <taxon>Hypocreales</taxon>
        <taxon>Clavicipitaceae</taxon>
        <taxon>Claviceps</taxon>
    </lineage>
</organism>
<evidence type="ECO:0000256" key="13">
    <source>
        <dbReference type="RuleBase" id="RU361153"/>
    </source>
</evidence>
<keyword evidence="10" id="KW-0624">Polysaccharide degradation</keyword>
<evidence type="ECO:0000256" key="12">
    <source>
        <dbReference type="ARBA" id="ARBA00074271"/>
    </source>
</evidence>
<feature type="region of interest" description="Disordered" evidence="14">
    <location>
        <begin position="318"/>
        <end position="362"/>
    </location>
</feature>
<keyword evidence="9 13" id="KW-0326">Glycosidase</keyword>
<keyword evidence="4" id="KW-0732">Signal</keyword>
<dbReference type="EMBL" id="SRPW01001295">
    <property type="protein sequence ID" value="KAG6003232.1"/>
    <property type="molecule type" value="Genomic_DNA"/>
</dbReference>
<evidence type="ECO:0000256" key="14">
    <source>
        <dbReference type="SAM" id="MobiDB-lite"/>
    </source>
</evidence>
<dbReference type="GO" id="GO:0008810">
    <property type="term" value="F:cellulase activity"/>
    <property type="evidence" value="ECO:0007669"/>
    <property type="project" value="UniProtKB-EC"/>
</dbReference>
<dbReference type="InterPro" id="IPR018087">
    <property type="entry name" value="Glyco_hydro_5_CS"/>
</dbReference>
<evidence type="ECO:0000313" key="17">
    <source>
        <dbReference type="Proteomes" id="UP000748025"/>
    </source>
</evidence>
<evidence type="ECO:0000256" key="6">
    <source>
        <dbReference type="ARBA" id="ARBA00023001"/>
    </source>
</evidence>
<dbReference type="SUPFAM" id="SSF51445">
    <property type="entry name" value="(Trans)glycosidases"/>
    <property type="match status" value="1"/>
</dbReference>
<evidence type="ECO:0000256" key="8">
    <source>
        <dbReference type="ARBA" id="ARBA00023283"/>
    </source>
</evidence>
<comment type="catalytic activity">
    <reaction evidence="1">
        <text>Endohydrolysis of (1-&gt;4)-beta-D-glucosidic linkages in cellulose, lichenin and cereal beta-D-glucans.</text>
        <dbReference type="EC" id="3.2.1.4"/>
    </reaction>
</comment>
<dbReference type="FunFam" id="3.20.20.80:FF:000124">
    <property type="entry name" value="Exported cellulase"/>
    <property type="match status" value="1"/>
</dbReference>
<protein>
    <recommendedName>
        <fullName evidence="12">Endoglucanase EG-II</fullName>
        <ecNumber evidence="3">3.2.1.4</ecNumber>
    </recommendedName>
</protein>
<evidence type="ECO:0000313" key="16">
    <source>
        <dbReference type="EMBL" id="KAG6003232.1"/>
    </source>
</evidence>
<evidence type="ECO:0000256" key="3">
    <source>
        <dbReference type="ARBA" id="ARBA00012601"/>
    </source>
</evidence>
<dbReference type="AlphaFoldDB" id="A0A9P7SX96"/>
<dbReference type="EC" id="3.2.1.4" evidence="3"/>
<evidence type="ECO:0000256" key="2">
    <source>
        <dbReference type="ARBA" id="ARBA00005641"/>
    </source>
</evidence>
<dbReference type="PROSITE" id="PS00659">
    <property type="entry name" value="GLYCOSYL_HYDROL_F5"/>
    <property type="match status" value="1"/>
</dbReference>
<gene>
    <name evidence="16" type="ORF">E4U43_000951</name>
</gene>
<evidence type="ECO:0000259" key="15">
    <source>
        <dbReference type="Pfam" id="PF00150"/>
    </source>
</evidence>
<reference evidence="16" key="1">
    <citation type="journal article" date="2020" name="bioRxiv">
        <title>Whole genome comparisons of ergot fungi reveals the divergence and evolution of species within the genus Claviceps are the result of varying mechanisms driving genome evolution and host range expansion.</title>
        <authorList>
            <person name="Wyka S.A."/>
            <person name="Mondo S.J."/>
            <person name="Liu M."/>
            <person name="Dettman J."/>
            <person name="Nalam V."/>
            <person name="Broders K.D."/>
        </authorList>
    </citation>
    <scope>NUCLEOTIDE SEQUENCE</scope>
    <source>
        <strain evidence="16">CCC 602</strain>
    </source>
</reference>
<evidence type="ECO:0000256" key="1">
    <source>
        <dbReference type="ARBA" id="ARBA00000966"/>
    </source>
</evidence>
<accession>A0A9P7SX96</accession>
<feature type="domain" description="Glycoside hydrolase family 5" evidence="15">
    <location>
        <begin position="27"/>
        <end position="277"/>
    </location>
</feature>
<sequence>MIDRQQAHCPLPANVQVPLAALGGADSADQMRHFVQDDGMNVFRLAMTWQYITAGQPSDKLDKTNWGNFDKLVQACLATGAYCMLDLHNFARFIGVVIGQGGPSNEVFAGLWTNIAAHYVHEEKIIFGLMNEPHDLDLQLWAKSCQAAVTAIRKAGATSQMILLPGTNFTNAETFVSSGSAEALAKITNPDGSTDNLIMDIHKYLDINNSGSHVECTTNNVAAFKTLADWLRKNKRLGLISETGASMDSSCMTKFCEQNEFIAKNEDVFIGFVGWAAGGFNGTYILNLMPSKSGNTWTDNKLMTQCILTPFGKPNASLSTTTTTRTATTRTASPTATSQSTTKGFTTETLSTATPTASKSSEEDGANQLLISRFSILLACIAALYLF</sequence>
<keyword evidence="8" id="KW-0873">Pyrrolidone carboxylic acid</keyword>
<evidence type="ECO:0000256" key="11">
    <source>
        <dbReference type="ARBA" id="ARBA00059691"/>
    </source>
</evidence>
<proteinExistence type="inferred from homology"/>
<feature type="compositionally biased region" description="Low complexity" evidence="14">
    <location>
        <begin position="318"/>
        <end position="358"/>
    </location>
</feature>
<comment type="caution">
    <text evidence="16">The sequence shown here is derived from an EMBL/GenBank/DDBJ whole genome shotgun (WGS) entry which is preliminary data.</text>
</comment>
<evidence type="ECO:0000256" key="7">
    <source>
        <dbReference type="ARBA" id="ARBA00023277"/>
    </source>
</evidence>
<dbReference type="Pfam" id="PF00150">
    <property type="entry name" value="Cellulase"/>
    <property type="match status" value="1"/>
</dbReference>
<comment type="function">
    <text evidence="11">Endoglucanase (EG) that cleaves the internal beta-1,4-glucosidic bonds in cellulose. The degradation of cellulose involves an interplay between different cellulolytic enzymes. Hydrolysis starts with EGs, which cut internal glycosidic linkages to reduce the polymerization degree of the substrate and creates new chain ends for exocellobiohydrolases (CBHs). The CBH release the disaccharide cellobiose from the non-reducing end of the cellulose polymer chain. Finally, beta-1,4-glucosidases hydrolyze the cellobiose and other short cello-oligosaccharides into glucose units.</text>
</comment>
<dbReference type="InterPro" id="IPR017853">
    <property type="entry name" value="GH"/>
</dbReference>